<evidence type="ECO:0000256" key="1">
    <source>
        <dbReference type="ARBA" id="ARBA00005594"/>
    </source>
</evidence>
<organism evidence="10 11">
    <name type="scientific">Chondromyces crocatus</name>
    <dbReference type="NCBI Taxonomy" id="52"/>
    <lineage>
        <taxon>Bacteria</taxon>
        <taxon>Pseudomonadati</taxon>
        <taxon>Myxococcota</taxon>
        <taxon>Polyangia</taxon>
        <taxon>Polyangiales</taxon>
        <taxon>Polyangiaceae</taxon>
        <taxon>Chondromyces</taxon>
    </lineage>
</organism>
<evidence type="ECO:0000256" key="9">
    <source>
        <dbReference type="RuleBase" id="RU363036"/>
    </source>
</evidence>
<dbReference type="InterPro" id="IPR002306">
    <property type="entry name" value="Trp-tRNA-ligase"/>
</dbReference>
<comment type="caution">
    <text evidence="8">Lacks conserved residue(s) required for the propagation of feature annotation.</text>
</comment>
<dbReference type="PANTHER" id="PTHR43766:SF1">
    <property type="entry name" value="TRYPTOPHAN--TRNA LIGASE, MITOCHONDRIAL"/>
    <property type="match status" value="1"/>
</dbReference>
<protein>
    <recommendedName>
        <fullName evidence="8">Tryptophan--tRNA ligase</fullName>
        <ecNumber evidence="8">6.1.1.2</ecNumber>
    </recommendedName>
    <alternativeName>
        <fullName evidence="8">Tryptophanyl-tRNA synthetase</fullName>
        <shortName evidence="8">TrpRS</shortName>
    </alternativeName>
</protein>
<evidence type="ECO:0000256" key="6">
    <source>
        <dbReference type="ARBA" id="ARBA00023146"/>
    </source>
</evidence>
<dbReference type="InterPro" id="IPR014729">
    <property type="entry name" value="Rossmann-like_a/b/a_fold"/>
</dbReference>
<feature type="binding site" evidence="8">
    <location>
        <position position="120"/>
    </location>
    <ligand>
        <name>L-tryptophan</name>
        <dbReference type="ChEBI" id="CHEBI:57912"/>
    </ligand>
</feature>
<dbReference type="Gene3D" id="3.40.50.620">
    <property type="entry name" value="HUPs"/>
    <property type="match status" value="1"/>
</dbReference>
<sequence length="326" mass="36524">MTIGNYVGALRNWVELQHQYDCVFMIVDLHALTVKQVPAELRNQCLSFAAQYIASGIDPEESVIFLQSHVSQHAELAWVLNTIAYMGELSRMTQFKDKSHRHEENVNAGLLTYPVLMAADVLLYQANLVPVGADQKQHLELTRDLAQRFNQRYSDTFVIPEPFIPKVGARIMSLQDPTKKMSKSDENPDAYIGLMDPPEVIRRKIKRAVTDSGTEIRVDESRPGVSNLLTIHTALSGKTFAELEEHFQGKGYGHLKEELAEVVVSALAPIQARYKELMGDKSTLEKILGEGAERARFRARKTLSKVHRKIGLVPVQAPLAPKSSIP</sequence>
<feature type="short sequence motif" description="'KMSKS' region" evidence="8">
    <location>
        <begin position="180"/>
        <end position="184"/>
    </location>
</feature>
<comment type="subunit">
    <text evidence="8">Homodimer.</text>
</comment>
<keyword evidence="4 8" id="KW-0067">ATP-binding</keyword>
<dbReference type="PRINTS" id="PR01039">
    <property type="entry name" value="TRNASYNTHTRP"/>
</dbReference>
<keyword evidence="11" id="KW-1185">Reference proteome</keyword>
<feature type="binding site" evidence="8">
    <location>
        <position position="171"/>
    </location>
    <ligand>
        <name>ATP</name>
        <dbReference type="ChEBI" id="CHEBI:30616"/>
    </ligand>
</feature>
<dbReference type="EC" id="6.1.1.2" evidence="8"/>
<dbReference type="InterPro" id="IPR002305">
    <property type="entry name" value="aa-tRNA-synth_Ic"/>
</dbReference>
<evidence type="ECO:0000256" key="7">
    <source>
        <dbReference type="ARBA" id="ARBA00049929"/>
    </source>
</evidence>
<dbReference type="GO" id="GO:0004830">
    <property type="term" value="F:tryptophan-tRNA ligase activity"/>
    <property type="evidence" value="ECO:0007669"/>
    <property type="project" value="UniProtKB-UniRule"/>
</dbReference>
<comment type="similarity">
    <text evidence="1 8 9">Belongs to the class-I aminoacyl-tRNA synthetase family.</text>
</comment>
<dbReference type="FunFam" id="1.10.240.10:FF:000002">
    <property type="entry name" value="Tryptophan--tRNA ligase"/>
    <property type="match status" value="1"/>
</dbReference>
<dbReference type="Gene3D" id="1.10.240.10">
    <property type="entry name" value="Tyrosyl-Transfer RNA Synthetase"/>
    <property type="match status" value="1"/>
</dbReference>
<keyword evidence="6 8" id="KW-0030">Aminoacyl-tRNA synthetase</keyword>
<dbReference type="EMBL" id="CP012159">
    <property type="protein sequence ID" value="AKT39337.1"/>
    <property type="molecule type" value="Genomic_DNA"/>
</dbReference>
<feature type="binding site" evidence="8">
    <location>
        <begin position="4"/>
        <end position="5"/>
    </location>
    <ligand>
        <name>ATP</name>
        <dbReference type="ChEBI" id="CHEBI:30616"/>
    </ligand>
</feature>
<dbReference type="InterPro" id="IPR050203">
    <property type="entry name" value="Trp-tRNA_synthetase"/>
</dbReference>
<gene>
    <name evidence="8" type="primary">trpS</name>
    <name evidence="10" type="ORF">CMC5_034840</name>
</gene>
<feature type="binding site" evidence="8">
    <location>
        <begin position="132"/>
        <end position="134"/>
    </location>
    <ligand>
        <name>ATP</name>
        <dbReference type="ChEBI" id="CHEBI:30616"/>
    </ligand>
</feature>
<dbReference type="NCBIfam" id="TIGR00233">
    <property type="entry name" value="trpS"/>
    <property type="match status" value="1"/>
</dbReference>
<evidence type="ECO:0000256" key="2">
    <source>
        <dbReference type="ARBA" id="ARBA00022598"/>
    </source>
</evidence>
<evidence type="ECO:0000313" key="10">
    <source>
        <dbReference type="EMBL" id="AKT39337.1"/>
    </source>
</evidence>
<dbReference type="InterPro" id="IPR024109">
    <property type="entry name" value="Trp-tRNA-ligase_bac-type"/>
</dbReference>
<evidence type="ECO:0000256" key="5">
    <source>
        <dbReference type="ARBA" id="ARBA00022917"/>
    </source>
</evidence>
<dbReference type="Pfam" id="PF00579">
    <property type="entry name" value="tRNA-synt_1b"/>
    <property type="match status" value="1"/>
</dbReference>
<dbReference type="PANTHER" id="PTHR43766">
    <property type="entry name" value="TRYPTOPHAN--TRNA LIGASE, MITOCHONDRIAL"/>
    <property type="match status" value="1"/>
</dbReference>
<reference evidence="10 11" key="1">
    <citation type="submission" date="2015-07" db="EMBL/GenBank/DDBJ databases">
        <title>Genome analysis of myxobacterium Chondromyces crocatus Cm c5 reveals a high potential for natural compound synthesis and the genetic basis for the loss of fruiting body formation.</title>
        <authorList>
            <person name="Zaburannyi N."/>
            <person name="Bunk B."/>
            <person name="Maier J."/>
            <person name="Overmann J."/>
            <person name="Mueller R."/>
        </authorList>
    </citation>
    <scope>NUCLEOTIDE SEQUENCE [LARGE SCALE GENOMIC DNA]</scope>
    <source>
        <strain evidence="10 11">Cm c5</strain>
    </source>
</reference>
<evidence type="ECO:0000256" key="8">
    <source>
        <dbReference type="HAMAP-Rule" id="MF_00140"/>
    </source>
</evidence>
<dbReference type="KEGG" id="ccro:CMC5_034840"/>
<accession>A0A0K1EF66</accession>
<dbReference type="GO" id="GO:0005829">
    <property type="term" value="C:cytosol"/>
    <property type="evidence" value="ECO:0007669"/>
    <property type="project" value="TreeGrafter"/>
</dbReference>
<dbReference type="PATRIC" id="fig|52.7.peg.3840"/>
<dbReference type="AlphaFoldDB" id="A0A0K1EF66"/>
<proteinExistence type="inferred from homology"/>
<dbReference type="GO" id="GO:0005524">
    <property type="term" value="F:ATP binding"/>
    <property type="evidence" value="ECO:0007669"/>
    <property type="project" value="UniProtKB-UniRule"/>
</dbReference>
<evidence type="ECO:0000256" key="4">
    <source>
        <dbReference type="ARBA" id="ARBA00022840"/>
    </source>
</evidence>
<dbReference type="STRING" id="52.CMC5_034840"/>
<dbReference type="CDD" id="cd00806">
    <property type="entry name" value="TrpRS_core"/>
    <property type="match status" value="1"/>
</dbReference>
<dbReference type="GO" id="GO:0006436">
    <property type="term" value="P:tryptophanyl-tRNA aminoacylation"/>
    <property type="evidence" value="ECO:0007669"/>
    <property type="project" value="UniProtKB-UniRule"/>
</dbReference>
<keyword evidence="3 8" id="KW-0547">Nucleotide-binding</keyword>
<keyword evidence="2 8" id="KW-0436">Ligase</keyword>
<evidence type="ECO:0000313" key="11">
    <source>
        <dbReference type="Proteomes" id="UP000067626"/>
    </source>
</evidence>
<dbReference type="Proteomes" id="UP000067626">
    <property type="component" value="Chromosome"/>
</dbReference>
<comment type="subcellular location">
    <subcellularLocation>
        <location evidence="8">Cytoplasm</location>
    </subcellularLocation>
</comment>
<feature type="binding site" evidence="8">
    <location>
        <begin position="180"/>
        <end position="184"/>
    </location>
    <ligand>
        <name>ATP</name>
        <dbReference type="ChEBI" id="CHEBI:30616"/>
    </ligand>
</feature>
<dbReference type="HAMAP" id="MF_00140_B">
    <property type="entry name" value="Trp_tRNA_synth_B"/>
    <property type="match status" value="1"/>
</dbReference>
<dbReference type="SUPFAM" id="SSF52374">
    <property type="entry name" value="Nucleotidylyl transferase"/>
    <property type="match status" value="1"/>
</dbReference>
<keyword evidence="5 8" id="KW-0648">Protein biosynthesis</keyword>
<keyword evidence="8" id="KW-0963">Cytoplasm</keyword>
<name>A0A0K1EF66_CHOCO</name>
<comment type="function">
    <text evidence="8">Catalyzes the attachment of tryptophan to tRNA(Trp).</text>
</comment>
<evidence type="ECO:0000256" key="3">
    <source>
        <dbReference type="ARBA" id="ARBA00022741"/>
    </source>
</evidence>
<comment type="catalytic activity">
    <reaction evidence="7 8">
        <text>tRNA(Trp) + L-tryptophan + ATP = L-tryptophyl-tRNA(Trp) + AMP + diphosphate + H(+)</text>
        <dbReference type="Rhea" id="RHEA:24080"/>
        <dbReference type="Rhea" id="RHEA-COMP:9671"/>
        <dbReference type="Rhea" id="RHEA-COMP:9705"/>
        <dbReference type="ChEBI" id="CHEBI:15378"/>
        <dbReference type="ChEBI" id="CHEBI:30616"/>
        <dbReference type="ChEBI" id="CHEBI:33019"/>
        <dbReference type="ChEBI" id="CHEBI:57912"/>
        <dbReference type="ChEBI" id="CHEBI:78442"/>
        <dbReference type="ChEBI" id="CHEBI:78535"/>
        <dbReference type="ChEBI" id="CHEBI:456215"/>
        <dbReference type="EC" id="6.1.1.2"/>
    </reaction>
</comment>